<keyword evidence="9 18" id="KW-0630">Potassium</keyword>
<dbReference type="GO" id="GO:0052856">
    <property type="term" value="F:NAD(P)HX epimerase activity"/>
    <property type="evidence" value="ECO:0007669"/>
    <property type="project" value="UniProtKB-EC"/>
</dbReference>
<dbReference type="InterPro" id="IPR036652">
    <property type="entry name" value="YjeF_N_dom_sf"/>
</dbReference>
<comment type="cofactor">
    <cofactor evidence="18">
        <name>K(+)</name>
        <dbReference type="ChEBI" id="CHEBI:29103"/>
    </cofactor>
    <text evidence="18">Binds 1 potassium ion per subunit.</text>
</comment>
<evidence type="ECO:0000313" key="22">
    <source>
        <dbReference type="Proteomes" id="UP000823615"/>
    </source>
</evidence>
<sequence length="455" mass="48870">MVPVFSLGNAAERDHQLIEKYHMSESALIESAAAGVFSAVSSVLHGRILIIVGPGNNGSDGLALFGILRANGYNPDLLFLYERGNEENLRRRRELPSNVHIVSSASGYDVVFDALFGFSFHGTPDARTAEVLKEARSAKTVISVDVPSCNQIEADYTVALMCWKTILFEPTKRGMAGKLFLHNPGFPESELKASPDNIYLLSESDLKLPQIKISDYKNTRGHLGIIGGSERYTGAPRLAARAAFFSGAGLVSIITESERVRDENPAVIISSPEDADFAKYGALVIGPGWAEGNKALFERALDSGKNLVLDADALPFVPGHKMGYRAVLTPHIVEYKKLAASLSVPDGLGDAEMLAESLRAIARETESVVVLKASTVWITDGSEIRIYDGVNPSLGVAGSGDVLAGIIGTMLLSAFSPFEAATNGVLLHQKAGLKAHEEYGYYSAEELILSVGRCR</sequence>
<keyword evidence="11 18" id="KW-0413">Isomerase</keyword>
<evidence type="ECO:0000313" key="21">
    <source>
        <dbReference type="EMBL" id="MBO8436094.1"/>
    </source>
</evidence>
<evidence type="ECO:0000256" key="11">
    <source>
        <dbReference type="ARBA" id="ARBA00023235"/>
    </source>
</evidence>
<evidence type="ECO:0000256" key="2">
    <source>
        <dbReference type="ARBA" id="ARBA00000909"/>
    </source>
</evidence>
<dbReference type="PROSITE" id="PS51385">
    <property type="entry name" value="YJEF_N"/>
    <property type="match status" value="1"/>
</dbReference>
<gene>
    <name evidence="17" type="primary">nnrD</name>
    <name evidence="21" type="ORF">IAA97_03855</name>
</gene>
<evidence type="ECO:0000256" key="9">
    <source>
        <dbReference type="ARBA" id="ARBA00022958"/>
    </source>
</evidence>
<comment type="function">
    <text evidence="14 18">Bifunctional enzyme that catalyzes the epimerization of the S- and R-forms of NAD(P)HX and the dehydration of the S-form of NAD(P)HX at the expense of ADP, which is converted to AMP. This allows the repair of both epimers of NAD(P)HX, a damaged form of NAD(P)H that is a result of enzymatic or heat-dependent hydration.</text>
</comment>
<dbReference type="GO" id="GO:0046496">
    <property type="term" value="P:nicotinamide nucleotide metabolic process"/>
    <property type="evidence" value="ECO:0007669"/>
    <property type="project" value="UniProtKB-UniRule"/>
</dbReference>
<comment type="function">
    <text evidence="17">Catalyzes the dehydration of the S-form of NAD(P)HX at the expense of ADP, which is converted to AMP. Together with NAD(P)HX epimerase, which catalyzes the epimerization of the S- and R-forms, the enzyme allows the repair of both epimers of NAD(P)HX, a damaged form of NAD(P)H that is a result of enzymatic or heat-dependent hydration.</text>
</comment>
<dbReference type="InterPro" id="IPR004443">
    <property type="entry name" value="YjeF_N_dom"/>
</dbReference>
<dbReference type="PANTHER" id="PTHR12592">
    <property type="entry name" value="ATP-DEPENDENT (S)-NAD(P)H-HYDRATE DEHYDRATASE FAMILY MEMBER"/>
    <property type="match status" value="1"/>
</dbReference>
<evidence type="ECO:0000256" key="15">
    <source>
        <dbReference type="ARBA" id="ARBA00048238"/>
    </source>
</evidence>
<keyword evidence="5 18" id="KW-0479">Metal-binding</keyword>
<keyword evidence="8 17" id="KW-0521">NADP</keyword>
<evidence type="ECO:0000256" key="13">
    <source>
        <dbReference type="ARBA" id="ARBA00023268"/>
    </source>
</evidence>
<feature type="binding site" evidence="17">
    <location>
        <position position="400"/>
    </location>
    <ligand>
        <name>AMP</name>
        <dbReference type="ChEBI" id="CHEBI:456215"/>
    </ligand>
</feature>
<evidence type="ECO:0000256" key="17">
    <source>
        <dbReference type="HAMAP-Rule" id="MF_01965"/>
    </source>
</evidence>
<dbReference type="InterPro" id="IPR029056">
    <property type="entry name" value="Ribokinase-like"/>
</dbReference>
<dbReference type="SUPFAM" id="SSF53613">
    <property type="entry name" value="Ribokinase-like"/>
    <property type="match status" value="1"/>
</dbReference>
<evidence type="ECO:0000256" key="7">
    <source>
        <dbReference type="ARBA" id="ARBA00022840"/>
    </source>
</evidence>
<keyword evidence="13" id="KW-0511">Multifunctional enzyme</keyword>
<evidence type="ECO:0000256" key="12">
    <source>
        <dbReference type="ARBA" id="ARBA00023239"/>
    </source>
</evidence>
<dbReference type="PROSITE" id="PS51383">
    <property type="entry name" value="YJEF_C_3"/>
    <property type="match status" value="1"/>
</dbReference>
<feature type="binding site" evidence="17">
    <location>
        <position position="331"/>
    </location>
    <ligand>
        <name>(6S)-NADPHX</name>
        <dbReference type="ChEBI" id="CHEBI:64076"/>
    </ligand>
</feature>
<dbReference type="Pfam" id="PF01256">
    <property type="entry name" value="Carb_kinase"/>
    <property type="match status" value="1"/>
</dbReference>
<dbReference type="GO" id="GO:0047453">
    <property type="term" value="F:ATP-dependent NAD(P)H-hydrate dehydratase activity"/>
    <property type="evidence" value="ECO:0007669"/>
    <property type="project" value="TreeGrafter"/>
</dbReference>
<accession>A0A9D9E2W0</accession>
<dbReference type="CDD" id="cd01171">
    <property type="entry name" value="YXKO-related"/>
    <property type="match status" value="1"/>
</dbReference>
<keyword evidence="10 17" id="KW-0520">NAD</keyword>
<feature type="domain" description="YjeF C-terminal" evidence="19">
    <location>
        <begin position="200"/>
        <end position="455"/>
    </location>
</feature>
<protein>
    <recommendedName>
        <fullName evidence="17">ADP-dependent (S)-NAD(P)H-hydrate dehydratase</fullName>
        <ecNumber evidence="17">4.2.1.136</ecNumber>
    </recommendedName>
    <alternativeName>
        <fullName evidence="17">ADP-dependent NAD(P)HX dehydratase</fullName>
    </alternativeName>
</protein>
<keyword evidence="7 17" id="KW-0067">ATP-binding</keyword>
<evidence type="ECO:0000256" key="10">
    <source>
        <dbReference type="ARBA" id="ARBA00023027"/>
    </source>
</evidence>
<evidence type="ECO:0000256" key="1">
    <source>
        <dbReference type="ARBA" id="ARBA00000013"/>
    </source>
</evidence>
<dbReference type="InterPro" id="IPR017953">
    <property type="entry name" value="Carbohydrate_kinase_pred_CS"/>
</dbReference>
<comment type="similarity">
    <text evidence="17">Belongs to the NnrD/CARKD family.</text>
</comment>
<feature type="domain" description="YjeF N-terminal" evidence="20">
    <location>
        <begin position="10"/>
        <end position="192"/>
    </location>
</feature>
<evidence type="ECO:0000256" key="4">
    <source>
        <dbReference type="ARBA" id="ARBA00009524"/>
    </source>
</evidence>
<dbReference type="PIRSF" id="PIRSF017184">
    <property type="entry name" value="Nnr"/>
    <property type="match status" value="1"/>
</dbReference>
<comment type="similarity">
    <text evidence="3 18">In the N-terminal section; belongs to the NnrE/AIBP family.</text>
</comment>
<dbReference type="GO" id="GO:0005524">
    <property type="term" value="F:ATP binding"/>
    <property type="evidence" value="ECO:0007669"/>
    <property type="project" value="UniProtKB-UniRule"/>
</dbReference>
<evidence type="ECO:0000256" key="3">
    <source>
        <dbReference type="ARBA" id="ARBA00006001"/>
    </source>
</evidence>
<dbReference type="EC" id="4.2.1.136" evidence="17"/>
<evidence type="ECO:0000256" key="8">
    <source>
        <dbReference type="ARBA" id="ARBA00022857"/>
    </source>
</evidence>
<comment type="catalytic activity">
    <reaction evidence="1 18">
        <text>(6R)-NADHX = (6S)-NADHX</text>
        <dbReference type="Rhea" id="RHEA:32215"/>
        <dbReference type="ChEBI" id="CHEBI:64074"/>
        <dbReference type="ChEBI" id="CHEBI:64075"/>
        <dbReference type="EC" id="5.1.99.6"/>
    </reaction>
</comment>
<dbReference type="SUPFAM" id="SSF64153">
    <property type="entry name" value="YjeF N-terminal domain-like"/>
    <property type="match status" value="1"/>
</dbReference>
<comment type="subunit">
    <text evidence="17">Homotetramer.</text>
</comment>
<comment type="similarity">
    <text evidence="4 18">In the C-terminal section; belongs to the NnrD/CARKD family.</text>
</comment>
<evidence type="ECO:0000256" key="16">
    <source>
        <dbReference type="ARBA" id="ARBA00049209"/>
    </source>
</evidence>
<reference evidence="21" key="1">
    <citation type="submission" date="2020-10" db="EMBL/GenBank/DDBJ databases">
        <authorList>
            <person name="Gilroy R."/>
        </authorList>
    </citation>
    <scope>NUCLEOTIDE SEQUENCE</scope>
    <source>
        <strain evidence="21">7293</strain>
    </source>
</reference>
<dbReference type="EMBL" id="JADIMT010000051">
    <property type="protein sequence ID" value="MBO8436094.1"/>
    <property type="molecule type" value="Genomic_DNA"/>
</dbReference>
<name>A0A9D9E2W0_9SPIO</name>
<comment type="catalytic activity">
    <reaction evidence="15 17 18">
        <text>(6S)-NADHX + ADP = AMP + phosphate + NADH + H(+)</text>
        <dbReference type="Rhea" id="RHEA:32223"/>
        <dbReference type="ChEBI" id="CHEBI:15378"/>
        <dbReference type="ChEBI" id="CHEBI:43474"/>
        <dbReference type="ChEBI" id="CHEBI:57945"/>
        <dbReference type="ChEBI" id="CHEBI:64074"/>
        <dbReference type="ChEBI" id="CHEBI:456215"/>
        <dbReference type="ChEBI" id="CHEBI:456216"/>
        <dbReference type="EC" id="4.2.1.136"/>
    </reaction>
</comment>
<dbReference type="InterPro" id="IPR000631">
    <property type="entry name" value="CARKD"/>
</dbReference>
<evidence type="ECO:0000259" key="20">
    <source>
        <dbReference type="PROSITE" id="PS51385"/>
    </source>
</evidence>
<dbReference type="InterPro" id="IPR030677">
    <property type="entry name" value="Nnr"/>
</dbReference>
<proteinExistence type="inferred from homology"/>
<dbReference type="Pfam" id="PF03853">
    <property type="entry name" value="YjeF_N"/>
    <property type="match status" value="1"/>
</dbReference>
<dbReference type="GO" id="GO:0052855">
    <property type="term" value="F:ADP-dependent NAD(P)H-hydrate dehydratase activity"/>
    <property type="evidence" value="ECO:0007669"/>
    <property type="project" value="UniProtKB-UniRule"/>
</dbReference>
<feature type="binding site" evidence="17">
    <location>
        <position position="288"/>
    </location>
    <ligand>
        <name>(6S)-NADPHX</name>
        <dbReference type="ChEBI" id="CHEBI:64076"/>
    </ligand>
</feature>
<dbReference type="Gene3D" id="3.40.50.10260">
    <property type="entry name" value="YjeF N-terminal domain"/>
    <property type="match status" value="1"/>
</dbReference>
<dbReference type="HAMAP" id="MF_01965">
    <property type="entry name" value="NADHX_dehydratase"/>
    <property type="match status" value="1"/>
</dbReference>
<evidence type="ECO:0000256" key="6">
    <source>
        <dbReference type="ARBA" id="ARBA00022741"/>
    </source>
</evidence>
<dbReference type="GO" id="GO:0110051">
    <property type="term" value="P:metabolite repair"/>
    <property type="evidence" value="ECO:0007669"/>
    <property type="project" value="TreeGrafter"/>
</dbReference>
<comment type="caution">
    <text evidence="17">Lacks conserved residue(s) required for the propagation of feature annotation.</text>
</comment>
<dbReference type="GO" id="GO:0046872">
    <property type="term" value="F:metal ion binding"/>
    <property type="evidence" value="ECO:0007669"/>
    <property type="project" value="UniProtKB-UniRule"/>
</dbReference>
<feature type="binding site" evidence="17">
    <location>
        <position position="235"/>
    </location>
    <ligand>
        <name>(6S)-NADPHX</name>
        <dbReference type="ChEBI" id="CHEBI:64076"/>
    </ligand>
</feature>
<evidence type="ECO:0000259" key="19">
    <source>
        <dbReference type="PROSITE" id="PS51383"/>
    </source>
</evidence>
<dbReference type="NCBIfam" id="TIGR00196">
    <property type="entry name" value="yjeF_cterm"/>
    <property type="match status" value="1"/>
</dbReference>
<comment type="catalytic activity">
    <reaction evidence="16 17 18">
        <text>(6S)-NADPHX + ADP = AMP + phosphate + NADPH + H(+)</text>
        <dbReference type="Rhea" id="RHEA:32235"/>
        <dbReference type="ChEBI" id="CHEBI:15378"/>
        <dbReference type="ChEBI" id="CHEBI:43474"/>
        <dbReference type="ChEBI" id="CHEBI:57783"/>
        <dbReference type="ChEBI" id="CHEBI:64076"/>
        <dbReference type="ChEBI" id="CHEBI:456215"/>
        <dbReference type="ChEBI" id="CHEBI:456216"/>
        <dbReference type="EC" id="4.2.1.136"/>
    </reaction>
</comment>
<dbReference type="Gene3D" id="3.40.1190.20">
    <property type="match status" value="1"/>
</dbReference>
<dbReference type="AlphaFoldDB" id="A0A9D9E2W0"/>
<comment type="caution">
    <text evidence="21">The sequence shown here is derived from an EMBL/GenBank/DDBJ whole genome shotgun (WGS) entry which is preliminary data.</text>
</comment>
<feature type="binding site" evidence="17">
    <location>
        <position position="401"/>
    </location>
    <ligand>
        <name>(6S)-NADPHX</name>
        <dbReference type="ChEBI" id="CHEBI:64076"/>
    </ligand>
</feature>
<reference evidence="21" key="2">
    <citation type="journal article" date="2021" name="PeerJ">
        <title>Extensive microbial diversity within the chicken gut microbiome revealed by metagenomics and culture.</title>
        <authorList>
            <person name="Gilroy R."/>
            <person name="Ravi A."/>
            <person name="Getino M."/>
            <person name="Pursley I."/>
            <person name="Horton D.L."/>
            <person name="Alikhan N.F."/>
            <person name="Baker D."/>
            <person name="Gharbi K."/>
            <person name="Hall N."/>
            <person name="Watson M."/>
            <person name="Adriaenssens E.M."/>
            <person name="Foster-Nyarko E."/>
            <person name="Jarju S."/>
            <person name="Secka A."/>
            <person name="Antonio M."/>
            <person name="Oren A."/>
            <person name="Chaudhuri R.R."/>
            <person name="La Ragione R."/>
            <person name="Hildebrand F."/>
            <person name="Pallen M.J."/>
        </authorList>
    </citation>
    <scope>NUCLEOTIDE SEQUENCE</scope>
    <source>
        <strain evidence="21">7293</strain>
    </source>
</reference>
<dbReference type="PANTHER" id="PTHR12592:SF0">
    <property type="entry name" value="ATP-DEPENDENT (S)-NAD(P)H-HYDRATE DEHYDRATASE"/>
    <property type="match status" value="1"/>
</dbReference>
<keyword evidence="6 17" id="KW-0547">Nucleotide-binding</keyword>
<organism evidence="21 22">
    <name type="scientific">Candidatus Ornithospirochaeta stercoripullorum</name>
    <dbReference type="NCBI Taxonomy" id="2840899"/>
    <lineage>
        <taxon>Bacteria</taxon>
        <taxon>Pseudomonadati</taxon>
        <taxon>Spirochaetota</taxon>
        <taxon>Spirochaetia</taxon>
        <taxon>Spirochaetales</taxon>
        <taxon>Spirochaetaceae</taxon>
        <taxon>Spirochaetaceae incertae sedis</taxon>
        <taxon>Candidatus Ornithospirochaeta</taxon>
    </lineage>
</organism>
<keyword evidence="12 17" id="KW-0456">Lyase</keyword>
<evidence type="ECO:0000256" key="18">
    <source>
        <dbReference type="PIRNR" id="PIRNR017184"/>
    </source>
</evidence>
<dbReference type="Proteomes" id="UP000823615">
    <property type="component" value="Unassembled WGS sequence"/>
</dbReference>
<comment type="catalytic activity">
    <reaction evidence="2 18">
        <text>(6R)-NADPHX = (6S)-NADPHX</text>
        <dbReference type="Rhea" id="RHEA:32227"/>
        <dbReference type="ChEBI" id="CHEBI:64076"/>
        <dbReference type="ChEBI" id="CHEBI:64077"/>
        <dbReference type="EC" id="5.1.99.6"/>
    </reaction>
</comment>
<evidence type="ECO:0000256" key="5">
    <source>
        <dbReference type="ARBA" id="ARBA00022723"/>
    </source>
</evidence>
<dbReference type="PROSITE" id="PS01050">
    <property type="entry name" value="YJEF_C_2"/>
    <property type="match status" value="1"/>
</dbReference>
<comment type="cofactor">
    <cofactor evidence="17">
        <name>Mg(2+)</name>
        <dbReference type="ChEBI" id="CHEBI:18420"/>
    </cofactor>
</comment>
<evidence type="ECO:0000256" key="14">
    <source>
        <dbReference type="ARBA" id="ARBA00025153"/>
    </source>
</evidence>